<dbReference type="OrthoDB" id="3268555at2"/>
<feature type="compositionally biased region" description="Basic residues" evidence="3">
    <location>
        <begin position="180"/>
        <end position="191"/>
    </location>
</feature>
<reference evidence="5 6" key="1">
    <citation type="journal article" date="2017" name="Elife">
        <title>Extensive horizontal gene transfer in cheese-associated bacteria.</title>
        <authorList>
            <person name="Bonham K.S."/>
            <person name="Wolfe B.E."/>
            <person name="Dutton R.J."/>
        </authorList>
    </citation>
    <scope>NUCLEOTIDE SEQUENCE [LARGE SCALE GENOMIC DNA]</scope>
    <source>
        <strain evidence="5 6">341_9</strain>
    </source>
</reference>
<feature type="compositionally biased region" description="Basic and acidic residues" evidence="3">
    <location>
        <begin position="151"/>
        <end position="179"/>
    </location>
</feature>
<evidence type="ECO:0000256" key="3">
    <source>
        <dbReference type="SAM" id="MobiDB-lite"/>
    </source>
</evidence>
<dbReference type="InterPro" id="IPR028098">
    <property type="entry name" value="Glyco_trans_4-like_N"/>
</dbReference>
<dbReference type="Pfam" id="PF13692">
    <property type="entry name" value="Glyco_trans_1_4"/>
    <property type="match status" value="1"/>
</dbReference>
<keyword evidence="2 5" id="KW-0808">Transferase</keyword>
<dbReference type="SUPFAM" id="SSF53756">
    <property type="entry name" value="UDP-Glycosyltransferase/glycogen phosphorylase"/>
    <property type="match status" value="1"/>
</dbReference>
<feature type="domain" description="Glycosyltransferase subfamily 4-like N-terminal" evidence="4">
    <location>
        <begin position="13"/>
        <end position="149"/>
    </location>
</feature>
<dbReference type="AlphaFoldDB" id="A0A2A3YKV5"/>
<keyword evidence="6" id="KW-1185">Reference proteome</keyword>
<dbReference type="EMBL" id="NRGR01000011">
    <property type="protein sequence ID" value="PCC39908.1"/>
    <property type="molecule type" value="Genomic_DNA"/>
</dbReference>
<evidence type="ECO:0000259" key="4">
    <source>
        <dbReference type="Pfam" id="PF13579"/>
    </source>
</evidence>
<comment type="caution">
    <text evidence="5">The sequence shown here is derived from an EMBL/GenBank/DDBJ whole genome shotgun (WGS) entry which is preliminary data.</text>
</comment>
<dbReference type="Gene3D" id="3.40.50.2000">
    <property type="entry name" value="Glycogen Phosphorylase B"/>
    <property type="match status" value="2"/>
</dbReference>
<dbReference type="GeneID" id="95326952"/>
<evidence type="ECO:0000256" key="1">
    <source>
        <dbReference type="ARBA" id="ARBA00022676"/>
    </source>
</evidence>
<dbReference type="PANTHER" id="PTHR12526:SF510">
    <property type="entry name" value="D-INOSITOL 3-PHOSPHATE GLYCOSYLTRANSFERASE"/>
    <property type="match status" value="1"/>
</dbReference>
<evidence type="ECO:0000313" key="6">
    <source>
        <dbReference type="Proteomes" id="UP000218598"/>
    </source>
</evidence>
<evidence type="ECO:0000313" key="5">
    <source>
        <dbReference type="EMBL" id="PCC39908.1"/>
    </source>
</evidence>
<protein>
    <submittedName>
        <fullName evidence="5">Glycosyl transferase</fullName>
    </submittedName>
</protein>
<dbReference type="RefSeq" id="WP_096164345.1">
    <property type="nucleotide sequence ID" value="NZ_JBQQHT010000014.1"/>
</dbReference>
<dbReference type="Pfam" id="PF13579">
    <property type="entry name" value="Glyco_trans_4_4"/>
    <property type="match status" value="1"/>
</dbReference>
<proteinExistence type="predicted"/>
<feature type="region of interest" description="Disordered" evidence="3">
    <location>
        <begin position="142"/>
        <end position="192"/>
    </location>
</feature>
<gene>
    <name evidence="5" type="ORF">CIK66_06865</name>
</gene>
<dbReference type="Proteomes" id="UP000218598">
    <property type="component" value="Unassembled WGS sequence"/>
</dbReference>
<dbReference type="GO" id="GO:0016757">
    <property type="term" value="F:glycosyltransferase activity"/>
    <property type="evidence" value="ECO:0007669"/>
    <property type="project" value="UniProtKB-KW"/>
</dbReference>
<dbReference type="PANTHER" id="PTHR12526">
    <property type="entry name" value="GLYCOSYLTRANSFERASE"/>
    <property type="match status" value="1"/>
</dbReference>
<keyword evidence="1" id="KW-0328">Glycosyltransferase</keyword>
<sequence>MSVILVRPRASGGLAAHVDQELKELTAAGVDIREAPVQIQERPHLLADLRTVRTLRRAMRTAPDPVAVHAHGLRAGALAALAMPRHGAALLAVTLHNRTIGSRATRRIGAALLRVIARRADTVLAVSPDLAEAARRAGADDVRHAVIPAPQRDEPIDRAEPADPADRADRAEERAAGERRRSRSAGARRRPGAADAPLDVLDILVVARLAPQKGLHDLLDAAAGLKAHAPIPVRLRIAGDGPLHDELSARIRAEHLPVQLLGRRQDVPALLEAADLVVSAARWEGQPVWLQEALRAGRAIIATDAGGTRWVTGEAAHLVPVGDPGALAAAIRAYRDPQLRSHAESASRRRARELPGASDLVAQLTEILLPDGSSW</sequence>
<evidence type="ECO:0000256" key="2">
    <source>
        <dbReference type="ARBA" id="ARBA00022679"/>
    </source>
</evidence>
<organism evidence="5 6">
    <name type="scientific">Brachybacterium alimentarium</name>
    <dbReference type="NCBI Taxonomy" id="47845"/>
    <lineage>
        <taxon>Bacteria</taxon>
        <taxon>Bacillati</taxon>
        <taxon>Actinomycetota</taxon>
        <taxon>Actinomycetes</taxon>
        <taxon>Micrococcales</taxon>
        <taxon>Dermabacteraceae</taxon>
        <taxon>Brachybacterium</taxon>
    </lineage>
</organism>
<accession>A0A2A3YKV5</accession>
<name>A0A2A3YKV5_9MICO</name>